<dbReference type="InterPro" id="IPR016162">
    <property type="entry name" value="Ald_DH_N"/>
</dbReference>
<accession>A0A238J9B6</accession>
<evidence type="ECO:0000313" key="6">
    <source>
        <dbReference type="EMBL" id="SMX27248.1"/>
    </source>
</evidence>
<dbReference type="GO" id="GO:0004030">
    <property type="term" value="F:aldehyde dehydrogenase [NAD(P)+] activity"/>
    <property type="evidence" value="ECO:0007669"/>
    <property type="project" value="UniProtKB-EC"/>
</dbReference>
<dbReference type="CDD" id="cd07112">
    <property type="entry name" value="ALDH_GABALDH-PuuC"/>
    <property type="match status" value="1"/>
</dbReference>
<dbReference type="InterPro" id="IPR016161">
    <property type="entry name" value="Ald_DH/histidinol_DH"/>
</dbReference>
<evidence type="ECO:0000256" key="4">
    <source>
        <dbReference type="RuleBase" id="RU003345"/>
    </source>
</evidence>
<sequence length="494" mass="51367">MDQTKIDVLRAQPLSAFTHLIDGKQVPASDGGTMDVISPIDGQVITTMAAGTAADMEAAIASARAAFEDGRWAGQPPAARKKVLLKWADLIEANALELAVLGVRDNGTEIGMAIKAEPGSAAATIRYYAEALDKIYGEIAPTPGDILGLVHKEPVGVVGAIIPWNFPMMIGAWKLGPALAMGNSVVLKPAETASLSLMRMAELALEAGLPPGVLNAVTGEGRVVGETLGLSMDVDVLVFTGSGGTGRRLMEYSARSNMKRVYLELGGKSPNIVFADAPNLDEAAKVAASGIFRNSGQVCVAGSRLLVEAAIHDEFVAKVAQAAEAMRVGDPLKVDTHVGAVNSEEQLKANLGFVEIAKTEGGEVVTGGDRILQDTGGYYMAPTIVTGVTRDATLAQKEVFGPVLGVTPFETEGEAIALANSTVYGLAGAAWTSNLGRAHRMVRGVRTGVMHINTYGGADGTVPLGGVGQSGNGADKSLHAIEKYVNLKTAWIKL</sequence>
<evidence type="ECO:0000313" key="7">
    <source>
        <dbReference type="Proteomes" id="UP000225972"/>
    </source>
</evidence>
<dbReference type="FunFam" id="3.40.309.10:FF:000012">
    <property type="entry name" value="Betaine aldehyde dehydrogenase"/>
    <property type="match status" value="1"/>
</dbReference>
<keyword evidence="2 4" id="KW-0560">Oxidoreductase</keyword>
<dbReference type="InterPro" id="IPR016160">
    <property type="entry name" value="Ald_DH_CS_CYS"/>
</dbReference>
<feature type="active site" evidence="3">
    <location>
        <position position="264"/>
    </location>
</feature>
<comment type="similarity">
    <text evidence="1 4">Belongs to the aldehyde dehydrogenase family.</text>
</comment>
<dbReference type="InterPro" id="IPR015590">
    <property type="entry name" value="Aldehyde_DH_dom"/>
</dbReference>
<dbReference type="SUPFAM" id="SSF53720">
    <property type="entry name" value="ALDH-like"/>
    <property type="match status" value="1"/>
</dbReference>
<dbReference type="PANTHER" id="PTHR11699">
    <property type="entry name" value="ALDEHYDE DEHYDROGENASE-RELATED"/>
    <property type="match status" value="1"/>
</dbReference>
<reference evidence="7" key="1">
    <citation type="submission" date="2017-05" db="EMBL/GenBank/DDBJ databases">
        <authorList>
            <person name="Rodrigo-Torres L."/>
            <person name="Arahal R. D."/>
            <person name="Lucena T."/>
        </authorList>
    </citation>
    <scope>NUCLEOTIDE SEQUENCE [LARGE SCALE GENOMIC DNA]</scope>
    <source>
        <strain evidence="7">CECT 8649</strain>
    </source>
</reference>
<gene>
    <name evidence="6" type="primary">puuC_1</name>
    <name evidence="6" type="ORF">TRP8649_01350</name>
</gene>
<dbReference type="Gene3D" id="3.40.605.10">
    <property type="entry name" value="Aldehyde Dehydrogenase, Chain A, domain 1"/>
    <property type="match status" value="1"/>
</dbReference>
<dbReference type="InterPro" id="IPR029510">
    <property type="entry name" value="Ald_DH_CS_GLU"/>
</dbReference>
<dbReference type="EMBL" id="FXXP01000001">
    <property type="protein sequence ID" value="SMX27248.1"/>
    <property type="molecule type" value="Genomic_DNA"/>
</dbReference>
<dbReference type="Gene3D" id="3.40.309.10">
    <property type="entry name" value="Aldehyde Dehydrogenase, Chain A, domain 2"/>
    <property type="match status" value="1"/>
</dbReference>
<organism evidence="6 7">
    <name type="scientific">Pelagimonas phthalicica</name>
    <dbReference type="NCBI Taxonomy" id="1037362"/>
    <lineage>
        <taxon>Bacteria</taxon>
        <taxon>Pseudomonadati</taxon>
        <taxon>Pseudomonadota</taxon>
        <taxon>Alphaproteobacteria</taxon>
        <taxon>Rhodobacterales</taxon>
        <taxon>Roseobacteraceae</taxon>
        <taxon>Pelagimonas</taxon>
    </lineage>
</organism>
<keyword evidence="7" id="KW-1185">Reference proteome</keyword>
<dbReference type="OrthoDB" id="9812625at2"/>
<dbReference type="Pfam" id="PF00171">
    <property type="entry name" value="Aldedh"/>
    <property type="match status" value="1"/>
</dbReference>
<dbReference type="PROSITE" id="PS00687">
    <property type="entry name" value="ALDEHYDE_DEHYDR_GLU"/>
    <property type="match status" value="1"/>
</dbReference>
<dbReference type="AlphaFoldDB" id="A0A238J9B6"/>
<dbReference type="RefSeq" id="WP_099243419.1">
    <property type="nucleotide sequence ID" value="NZ_FXXP01000001.1"/>
</dbReference>
<protein>
    <submittedName>
        <fullName evidence="6">Aldehyde dehydrogenase PuuC</fullName>
        <ecNumber evidence="6">1.2.1.5</ecNumber>
    </submittedName>
</protein>
<feature type="domain" description="Aldehyde dehydrogenase" evidence="5">
    <location>
        <begin position="29"/>
        <end position="489"/>
    </location>
</feature>
<dbReference type="FunFam" id="3.40.605.10:FF:000001">
    <property type="entry name" value="Aldehyde dehydrogenase 1"/>
    <property type="match status" value="1"/>
</dbReference>
<name>A0A238J9B6_9RHOB</name>
<dbReference type="EC" id="1.2.1.5" evidence="6"/>
<dbReference type="Proteomes" id="UP000225972">
    <property type="component" value="Unassembled WGS sequence"/>
</dbReference>
<dbReference type="InterPro" id="IPR016163">
    <property type="entry name" value="Ald_DH_C"/>
</dbReference>
<evidence type="ECO:0000256" key="1">
    <source>
        <dbReference type="ARBA" id="ARBA00009986"/>
    </source>
</evidence>
<evidence type="ECO:0000256" key="2">
    <source>
        <dbReference type="ARBA" id="ARBA00023002"/>
    </source>
</evidence>
<proteinExistence type="inferred from homology"/>
<evidence type="ECO:0000259" key="5">
    <source>
        <dbReference type="Pfam" id="PF00171"/>
    </source>
</evidence>
<dbReference type="PROSITE" id="PS00070">
    <property type="entry name" value="ALDEHYDE_DEHYDR_CYS"/>
    <property type="match status" value="1"/>
</dbReference>
<evidence type="ECO:0000256" key="3">
    <source>
        <dbReference type="PROSITE-ProRule" id="PRU10007"/>
    </source>
</evidence>